<comment type="caution">
    <text evidence="2">The sequence shown here is derived from an EMBL/GenBank/DDBJ whole genome shotgun (WGS) entry which is preliminary data.</text>
</comment>
<dbReference type="Proteomes" id="UP000193218">
    <property type="component" value="Unassembled WGS sequence"/>
</dbReference>
<gene>
    <name evidence="2" type="ORF">BD324DRAFT_680711</name>
</gene>
<dbReference type="EMBL" id="NBSH01000005">
    <property type="protein sequence ID" value="ORX37834.1"/>
    <property type="molecule type" value="Genomic_DNA"/>
</dbReference>
<dbReference type="OrthoDB" id="2586843at2759"/>
<reference evidence="2 3" key="1">
    <citation type="submission" date="2017-03" db="EMBL/GenBank/DDBJ databases">
        <title>Widespread Adenine N6-methylation of Active Genes in Fungi.</title>
        <authorList>
            <consortium name="DOE Joint Genome Institute"/>
            <person name="Mondo S.J."/>
            <person name="Dannebaum R.O."/>
            <person name="Kuo R.C."/>
            <person name="Louie K.B."/>
            <person name="Bewick A.J."/>
            <person name="Labutti K."/>
            <person name="Haridas S."/>
            <person name="Kuo A."/>
            <person name="Salamov A."/>
            <person name="Ahrendt S.R."/>
            <person name="Lau R."/>
            <person name="Bowen B.P."/>
            <person name="Lipzen A."/>
            <person name="Sullivan W."/>
            <person name="Andreopoulos W.B."/>
            <person name="Clum A."/>
            <person name="Lindquist E."/>
            <person name="Daum C."/>
            <person name="Northen T.R."/>
            <person name="Ramamoorthy G."/>
            <person name="Schmitz R.J."/>
            <person name="Gryganskyi A."/>
            <person name="Culley D."/>
            <person name="Magnuson J."/>
            <person name="James T.Y."/>
            <person name="O'Malley M.A."/>
            <person name="Stajich J.E."/>
            <person name="Spatafora J.W."/>
            <person name="Visel A."/>
            <person name="Grigoriev I.V."/>
        </authorList>
    </citation>
    <scope>NUCLEOTIDE SEQUENCE [LARGE SCALE GENOMIC DNA]</scope>
    <source>
        <strain evidence="2 3">NRRL Y-17943</strain>
    </source>
</reference>
<dbReference type="InParanoid" id="A0A1Y1UK08"/>
<keyword evidence="3" id="KW-1185">Reference proteome</keyword>
<accession>A0A1Y1UK08</accession>
<proteinExistence type="predicted"/>
<evidence type="ECO:0000313" key="3">
    <source>
        <dbReference type="Proteomes" id="UP000193218"/>
    </source>
</evidence>
<sequence length="555" mass="61734">MSTRSWQDDSLSKTLVQEPADAWNAVWLSTNTIWNKSDDLGDSIPHQTYLSQRRSRRRERLVVDPYSGKSPNSADNDPASWQSFYQDLEPHDVDNFGRATNNDVTVRHEISTGATYVLFRLFVLQASSEPGKYSWSPLLQSIVPGTDITLSAGSWTAGINHHTGPDAARSHGDPLKLVITKTKKKKGTPTQSTAIFMLQATDLNNSLGQVGLAYSSMFGIMRRSYMAKVRQQDGSTSSQLDGWWNPDLWSGSEVSSTLNFEALIPLESGGTVVEERRPSGYLDAAILLPVTSDSSPFSSLASSSDQIPPSKRARHHEDLFASQIARDLGNSHRQLGFKDAPSQMNALLPYYASAREKMMLASRFTGNWTKILHLLVCRAAARMELDLQQVQKGLGKSLYAPTDLSSGSIWPTSTMTGLYGDQSIERNVELQDNIAILASWVRTQGILSRLHSVEYQSIVNEVYASTLFPYFDSLAHSAPSHEQVVRFWTFLDLSYLQHWFDSLRINDTGALYSTTLILQQLEPILCELTASRQSVPSLNTTLSPEATFWLEALPT</sequence>
<feature type="region of interest" description="Disordered" evidence="1">
    <location>
        <begin position="60"/>
        <end position="81"/>
    </location>
</feature>
<dbReference type="AlphaFoldDB" id="A0A1Y1UK08"/>
<organism evidence="2 3">
    <name type="scientific">Kockovaella imperatae</name>
    <dbReference type="NCBI Taxonomy" id="4999"/>
    <lineage>
        <taxon>Eukaryota</taxon>
        <taxon>Fungi</taxon>
        <taxon>Dikarya</taxon>
        <taxon>Basidiomycota</taxon>
        <taxon>Agaricomycotina</taxon>
        <taxon>Tremellomycetes</taxon>
        <taxon>Tremellales</taxon>
        <taxon>Cuniculitremaceae</taxon>
        <taxon>Kockovaella</taxon>
    </lineage>
</organism>
<name>A0A1Y1UK08_9TREE</name>
<dbReference type="RefSeq" id="XP_021871821.1">
    <property type="nucleotide sequence ID" value="XM_022019093.1"/>
</dbReference>
<evidence type="ECO:0000256" key="1">
    <source>
        <dbReference type="SAM" id="MobiDB-lite"/>
    </source>
</evidence>
<feature type="compositionally biased region" description="Polar residues" evidence="1">
    <location>
        <begin position="69"/>
        <end position="81"/>
    </location>
</feature>
<evidence type="ECO:0000313" key="2">
    <source>
        <dbReference type="EMBL" id="ORX37834.1"/>
    </source>
</evidence>
<dbReference type="GeneID" id="33560902"/>
<protein>
    <submittedName>
        <fullName evidence="2">Uncharacterized protein</fullName>
    </submittedName>
</protein>